<protein>
    <recommendedName>
        <fullName evidence="7">RNA polymerase sigma factor</fullName>
    </recommendedName>
</protein>
<keyword evidence="5 7" id="KW-0238">DNA-binding</keyword>
<comment type="similarity">
    <text evidence="1 7">Belongs to the sigma-70 factor family.</text>
</comment>
<dbReference type="SUPFAM" id="SSF88946">
    <property type="entry name" value="Sigma2 domain of RNA polymerase sigma factors"/>
    <property type="match status" value="1"/>
</dbReference>
<proteinExistence type="inferred from homology"/>
<dbReference type="SUPFAM" id="SSF88659">
    <property type="entry name" value="Sigma3 and sigma4 domains of RNA polymerase sigma factors"/>
    <property type="match status" value="1"/>
</dbReference>
<feature type="domain" description="HTH cro/C1-type" evidence="8">
    <location>
        <begin position="194"/>
        <end position="217"/>
    </location>
</feature>
<evidence type="ECO:0000313" key="9">
    <source>
        <dbReference type="EMBL" id="RDV81769.1"/>
    </source>
</evidence>
<dbReference type="Pfam" id="PF04545">
    <property type="entry name" value="Sigma70_r4"/>
    <property type="match status" value="1"/>
</dbReference>
<dbReference type="OrthoDB" id="9809557at2"/>
<evidence type="ECO:0000256" key="4">
    <source>
        <dbReference type="ARBA" id="ARBA00023082"/>
    </source>
</evidence>
<dbReference type="RefSeq" id="WP_115793163.1">
    <property type="nucleotide sequence ID" value="NZ_QSLN01000016.1"/>
</dbReference>
<name>A0A3D8P1M4_9THEO</name>
<dbReference type="Pfam" id="PF04542">
    <property type="entry name" value="Sigma70_r2"/>
    <property type="match status" value="1"/>
</dbReference>
<dbReference type="InterPro" id="IPR014284">
    <property type="entry name" value="RNA_pol_sigma-70_dom"/>
</dbReference>
<dbReference type="PANTHER" id="PTHR30376:SF3">
    <property type="entry name" value="RNA POLYMERASE SIGMA FACTOR RPOH"/>
    <property type="match status" value="1"/>
</dbReference>
<reference evidence="9 10" key="1">
    <citation type="submission" date="2018-08" db="EMBL/GenBank/DDBJ databases">
        <title>Form III RuBisCO-mediated autotrophy in Thermodesulfobium bacteria.</title>
        <authorList>
            <person name="Toshchakov S.V."/>
            <person name="Kublanov I.V."/>
            <person name="Frolov E."/>
            <person name="Bonch-Osmolovskaya E.A."/>
            <person name="Tourova T.P."/>
            <person name="Chernych N.A."/>
            <person name="Lebedinsky A.V."/>
        </authorList>
    </citation>
    <scope>NUCLEOTIDE SEQUENCE [LARGE SCALE GENOMIC DNA]</scope>
    <source>
        <strain evidence="9 10">SR</strain>
    </source>
</reference>
<dbReference type="InterPro" id="IPR007627">
    <property type="entry name" value="RNA_pol_sigma70_r2"/>
</dbReference>
<evidence type="ECO:0000256" key="3">
    <source>
        <dbReference type="ARBA" id="ARBA00023015"/>
    </source>
</evidence>
<dbReference type="GO" id="GO:0030435">
    <property type="term" value="P:sporulation resulting in formation of a cellular spore"/>
    <property type="evidence" value="ECO:0007669"/>
    <property type="project" value="UniProtKB-KW"/>
</dbReference>
<dbReference type="InterPro" id="IPR013324">
    <property type="entry name" value="RNA_pol_sigma_r3/r4-like"/>
</dbReference>
<dbReference type="CDD" id="cd06171">
    <property type="entry name" value="Sigma70_r4"/>
    <property type="match status" value="1"/>
</dbReference>
<comment type="caution">
    <text evidence="9">The sequence shown here is derived from an EMBL/GenBank/DDBJ whole genome shotgun (WGS) entry which is preliminary data.</text>
</comment>
<keyword evidence="6 7" id="KW-0804">Transcription</keyword>
<dbReference type="PIRSF" id="PIRSF000770">
    <property type="entry name" value="RNA_pol_sigma-SigE/K"/>
    <property type="match status" value="1"/>
</dbReference>
<dbReference type="AlphaFoldDB" id="A0A3D8P1M4"/>
<keyword evidence="3 7" id="KW-0805">Transcription regulation</keyword>
<dbReference type="Gene3D" id="1.10.10.10">
    <property type="entry name" value="Winged helix-like DNA-binding domain superfamily/Winged helix DNA-binding domain"/>
    <property type="match status" value="1"/>
</dbReference>
<dbReference type="GO" id="GO:0006352">
    <property type="term" value="P:DNA-templated transcription initiation"/>
    <property type="evidence" value="ECO:0007669"/>
    <property type="project" value="InterPro"/>
</dbReference>
<evidence type="ECO:0000256" key="2">
    <source>
        <dbReference type="ARBA" id="ARBA00022969"/>
    </source>
</evidence>
<dbReference type="PRINTS" id="PR00046">
    <property type="entry name" value="SIGMA70FCT"/>
</dbReference>
<evidence type="ECO:0000313" key="10">
    <source>
        <dbReference type="Proteomes" id="UP000256329"/>
    </source>
</evidence>
<comment type="function">
    <text evidence="7">Sigma factors are initiation factors that promote the attachment of RNA polymerase to specific initiation sites and are then released.</text>
</comment>
<evidence type="ECO:0000256" key="1">
    <source>
        <dbReference type="ARBA" id="ARBA00007788"/>
    </source>
</evidence>
<dbReference type="NCBIfam" id="TIGR02937">
    <property type="entry name" value="sigma70-ECF"/>
    <property type="match status" value="1"/>
</dbReference>
<dbReference type="InterPro" id="IPR036388">
    <property type="entry name" value="WH-like_DNA-bd_sf"/>
</dbReference>
<dbReference type="GO" id="GO:0003677">
    <property type="term" value="F:DNA binding"/>
    <property type="evidence" value="ECO:0007669"/>
    <property type="project" value="UniProtKB-KW"/>
</dbReference>
<dbReference type="InterPro" id="IPR050813">
    <property type="entry name" value="Sigma-70_Factor"/>
</dbReference>
<dbReference type="NCBIfam" id="TIGR02846">
    <property type="entry name" value="spore_sigmaK"/>
    <property type="match status" value="1"/>
</dbReference>
<sequence length="230" mass="25985">MKRRQNKDKGRDAAIVQFIGYLSNNSFPQPLSEEEEKKYIRRLLRGDEVARNILIEHNLRLVAHIVKKFESSGYDPEDLISIGTIGLVKAINTYDPKKGTRLATYAAKCVENEILMALRGAKKTRGEIFLSEPVAKDKEGNEVTLEEFLGTEPDAICEEVARRLAEESLKQKLKQLTRRERAIISARYGLSNGKRLTQHEVAAYLGISRSYVSRLEKRALEKLISGGVLV</sequence>
<organism evidence="9 10">
    <name type="scientific">Ammonifex thiophilus</name>
    <dbReference type="NCBI Taxonomy" id="444093"/>
    <lineage>
        <taxon>Bacteria</taxon>
        <taxon>Bacillati</taxon>
        <taxon>Bacillota</taxon>
        <taxon>Clostridia</taxon>
        <taxon>Thermoanaerobacterales</taxon>
        <taxon>Thermoanaerobacteraceae</taxon>
        <taxon>Ammonifex</taxon>
    </lineage>
</organism>
<dbReference type="InterPro" id="IPR014209">
    <property type="entry name" value="RNA_pol_sigma-K"/>
</dbReference>
<accession>A0A3D8P1M4</accession>
<gene>
    <name evidence="9" type="primary">sigK</name>
    <name evidence="9" type="ORF">DXX99_09000</name>
</gene>
<dbReference type="PROSITE" id="PS00715">
    <property type="entry name" value="SIGMA70_1"/>
    <property type="match status" value="1"/>
</dbReference>
<evidence type="ECO:0000256" key="6">
    <source>
        <dbReference type="ARBA" id="ARBA00023163"/>
    </source>
</evidence>
<dbReference type="Gene3D" id="1.20.120.1810">
    <property type="match status" value="1"/>
</dbReference>
<keyword evidence="2" id="KW-0749">Sporulation</keyword>
<evidence type="ECO:0000259" key="8">
    <source>
        <dbReference type="PROSITE" id="PS50943"/>
    </source>
</evidence>
<keyword evidence="4 7" id="KW-0731">Sigma factor</keyword>
<dbReference type="InterPro" id="IPR001387">
    <property type="entry name" value="Cro/C1-type_HTH"/>
</dbReference>
<dbReference type="InterPro" id="IPR013325">
    <property type="entry name" value="RNA_pol_sigma_r2"/>
</dbReference>
<dbReference type="NCBIfam" id="NF004471">
    <property type="entry name" value="PRK05803.1"/>
    <property type="match status" value="1"/>
</dbReference>
<dbReference type="InterPro" id="IPR000943">
    <property type="entry name" value="RNA_pol_sigma70"/>
</dbReference>
<dbReference type="EMBL" id="QSLN01000016">
    <property type="protein sequence ID" value="RDV81769.1"/>
    <property type="molecule type" value="Genomic_DNA"/>
</dbReference>
<dbReference type="InterPro" id="IPR007630">
    <property type="entry name" value="RNA_pol_sigma70_r4"/>
</dbReference>
<dbReference type="PROSITE" id="PS50943">
    <property type="entry name" value="HTH_CROC1"/>
    <property type="match status" value="1"/>
</dbReference>
<dbReference type="PROSITE" id="PS00716">
    <property type="entry name" value="SIGMA70_2"/>
    <property type="match status" value="1"/>
</dbReference>
<dbReference type="PANTHER" id="PTHR30376">
    <property type="entry name" value="SIGMA FACTOR RPOH HEAT SHOCK RELATED"/>
    <property type="match status" value="1"/>
</dbReference>
<dbReference type="GO" id="GO:0016987">
    <property type="term" value="F:sigma factor activity"/>
    <property type="evidence" value="ECO:0007669"/>
    <property type="project" value="UniProtKB-KW"/>
</dbReference>
<keyword evidence="10" id="KW-1185">Reference proteome</keyword>
<dbReference type="Proteomes" id="UP000256329">
    <property type="component" value="Unassembled WGS sequence"/>
</dbReference>
<evidence type="ECO:0000256" key="5">
    <source>
        <dbReference type="ARBA" id="ARBA00023125"/>
    </source>
</evidence>
<evidence type="ECO:0000256" key="7">
    <source>
        <dbReference type="RuleBase" id="RU362124"/>
    </source>
</evidence>